<dbReference type="AlphaFoldDB" id="A0A0R1GLS6"/>
<feature type="chain" id="PRO_5006404592" evidence="1">
    <location>
        <begin position="24"/>
        <end position="235"/>
    </location>
</feature>
<accession>A0A0R1GLS6</accession>
<feature type="signal peptide" evidence="1">
    <location>
        <begin position="1"/>
        <end position="23"/>
    </location>
</feature>
<keyword evidence="3" id="KW-1185">Reference proteome</keyword>
<evidence type="ECO:0000256" key="1">
    <source>
        <dbReference type="SAM" id="SignalP"/>
    </source>
</evidence>
<dbReference type="EMBL" id="AZCZ01000040">
    <property type="protein sequence ID" value="KRK35005.1"/>
    <property type="molecule type" value="Genomic_DNA"/>
</dbReference>
<evidence type="ECO:0000313" key="2">
    <source>
        <dbReference type="EMBL" id="KRK35005.1"/>
    </source>
</evidence>
<keyword evidence="1" id="KW-0732">Signal</keyword>
<sequence>MKLGLTVMAFGLVSLGAGVTAQAKTKNVIDHKDCVATNKIFKAQGFELSVLRVPKNGEIYVAAFTKKQAGKRYEFVAGEQPAGNAVKVNMIVYQGKKVVSRKSSLWGHVGGKYYKDLVSQNNQNETYMIASKTKTWSLKILPPHNKVVTATAQQLMGSAAMRADIAFNRNSLEYHADLAANQGKNLLVLNQQDDKAYWQGKKILKKYKAYANYSKKTKKMYQRLQRNVAYLENIS</sequence>
<reference evidence="2 3" key="1">
    <citation type="journal article" date="2015" name="Genome Announc.">
        <title>Expanding the biotechnology potential of lactobacilli through comparative genomics of 213 strains and associated genera.</title>
        <authorList>
            <person name="Sun Z."/>
            <person name="Harris H.M."/>
            <person name="McCann A."/>
            <person name="Guo C."/>
            <person name="Argimon S."/>
            <person name="Zhang W."/>
            <person name="Yang X."/>
            <person name="Jeffery I.B."/>
            <person name="Cooney J.C."/>
            <person name="Kagawa T.F."/>
            <person name="Liu W."/>
            <person name="Song Y."/>
            <person name="Salvetti E."/>
            <person name="Wrobel A."/>
            <person name="Rasinkangas P."/>
            <person name="Parkhill J."/>
            <person name="Rea M.C."/>
            <person name="O'Sullivan O."/>
            <person name="Ritari J."/>
            <person name="Douillard F.P."/>
            <person name="Paul Ross R."/>
            <person name="Yang R."/>
            <person name="Briner A.E."/>
            <person name="Felis G.E."/>
            <person name="de Vos W.M."/>
            <person name="Barrangou R."/>
            <person name="Klaenhammer T.R."/>
            <person name="Caufield P.W."/>
            <person name="Cui Y."/>
            <person name="Zhang H."/>
            <person name="O'Toole P.W."/>
        </authorList>
    </citation>
    <scope>NUCLEOTIDE SEQUENCE [LARGE SCALE GENOMIC DNA]</scope>
    <source>
        <strain evidence="2 3">ATCC 53295</strain>
    </source>
</reference>
<organism evidence="2 3">
    <name type="scientific">Levilactobacillus parabrevis ATCC 53295</name>
    <dbReference type="NCBI Taxonomy" id="1267003"/>
    <lineage>
        <taxon>Bacteria</taxon>
        <taxon>Bacillati</taxon>
        <taxon>Bacillota</taxon>
        <taxon>Bacilli</taxon>
        <taxon>Lactobacillales</taxon>
        <taxon>Lactobacillaceae</taxon>
        <taxon>Levilactobacillus</taxon>
    </lineage>
</organism>
<comment type="caution">
    <text evidence="2">The sequence shown here is derived from an EMBL/GenBank/DDBJ whole genome shotgun (WGS) entry which is preliminary data.</text>
</comment>
<protein>
    <submittedName>
        <fullName evidence="2">Uncharacterized protein</fullName>
    </submittedName>
</protein>
<dbReference type="PATRIC" id="fig|1267003.4.peg.1704"/>
<evidence type="ECO:0000313" key="3">
    <source>
        <dbReference type="Proteomes" id="UP000051176"/>
    </source>
</evidence>
<proteinExistence type="predicted"/>
<gene>
    <name evidence="2" type="ORF">FD07_GL001617</name>
</gene>
<dbReference type="Proteomes" id="UP000051176">
    <property type="component" value="Unassembled WGS sequence"/>
</dbReference>
<name>A0A0R1GLS6_9LACO</name>